<dbReference type="PANTHER" id="PTHR45710:SF28">
    <property type="entry name" value="C-TYPE LECTIN DOMAIN FAMILY 4 MEMBER C ISOFORM 1"/>
    <property type="match status" value="1"/>
</dbReference>
<proteinExistence type="predicted"/>
<dbReference type="InterPro" id="IPR016187">
    <property type="entry name" value="CTDL_fold"/>
</dbReference>
<evidence type="ECO:0000313" key="5">
    <source>
        <dbReference type="EMBL" id="KAL0985133.1"/>
    </source>
</evidence>
<evidence type="ECO:0000256" key="2">
    <source>
        <dbReference type="SAM" id="MobiDB-lite"/>
    </source>
</evidence>
<gene>
    <name evidence="5" type="ORF">UPYG_G00153290</name>
</gene>
<dbReference type="Proteomes" id="UP001557470">
    <property type="component" value="Unassembled WGS sequence"/>
</dbReference>
<organism evidence="5 6">
    <name type="scientific">Umbra pygmaea</name>
    <name type="common">Eastern mudminnow</name>
    <dbReference type="NCBI Taxonomy" id="75934"/>
    <lineage>
        <taxon>Eukaryota</taxon>
        <taxon>Metazoa</taxon>
        <taxon>Chordata</taxon>
        <taxon>Craniata</taxon>
        <taxon>Vertebrata</taxon>
        <taxon>Euteleostomi</taxon>
        <taxon>Actinopterygii</taxon>
        <taxon>Neopterygii</taxon>
        <taxon>Teleostei</taxon>
        <taxon>Protacanthopterygii</taxon>
        <taxon>Esociformes</taxon>
        <taxon>Umbridae</taxon>
        <taxon>Umbra</taxon>
    </lineage>
</organism>
<dbReference type="PANTHER" id="PTHR45710">
    <property type="entry name" value="C-TYPE LECTIN DOMAIN-CONTAINING PROTEIN 180"/>
    <property type="match status" value="1"/>
</dbReference>
<keyword evidence="3" id="KW-0472">Membrane</keyword>
<evidence type="ECO:0000256" key="1">
    <source>
        <dbReference type="ARBA" id="ARBA00004401"/>
    </source>
</evidence>
<feature type="region of interest" description="Disordered" evidence="2">
    <location>
        <begin position="1"/>
        <end position="101"/>
    </location>
</feature>
<protein>
    <recommendedName>
        <fullName evidence="4">C-type lectin domain-containing protein</fullName>
    </recommendedName>
</protein>
<feature type="compositionally biased region" description="Basic and acidic residues" evidence="2">
    <location>
        <begin position="90"/>
        <end position="101"/>
    </location>
</feature>
<keyword evidence="3" id="KW-1133">Transmembrane helix</keyword>
<feature type="compositionally biased region" description="Basic and acidic residues" evidence="2">
    <location>
        <begin position="1"/>
        <end position="22"/>
    </location>
</feature>
<dbReference type="EMBL" id="JAGEUA010000004">
    <property type="protein sequence ID" value="KAL0985133.1"/>
    <property type="molecule type" value="Genomic_DNA"/>
</dbReference>
<dbReference type="AlphaFoldDB" id="A0ABD0XK40"/>
<sequence length="378" mass="42773">MEMKEITGEKNKVLERDEKKSMLEVSVDEAESPDDSKPKSSSENIYVEASPGQPSPTDRPVEEAESNIYLKLTDPSENIYAEASPGQGSARDRRETKEREVPCNNSAQLLSDYKTVAVCRGSEAAAMYIKFCRYVGSGGHAKLPAEANTKLSVELKDKEEQDLKAQGNIGVYRFVCFLLSIICVILLMVITALCVKLQSQSLVCPGTDKSIEVEEKVSEVKDEWSVGAEERPPFSKMCSLQKCQATYSQQLSQLFGCNRCENGWQYFENSCYFLSEIRMQWNESRDSCQKRGGELAVITNKRVQTFLTEKGNLMYWIGLRQRNGSWVWVNNTTLGQSYWSETDRHHECGLLVGKDLPEKSWKSSACEIFMFYICQKGF</sequence>
<dbReference type="SUPFAM" id="SSF56436">
    <property type="entry name" value="C-type lectin-like"/>
    <property type="match status" value="1"/>
</dbReference>
<dbReference type="Pfam" id="PF00059">
    <property type="entry name" value="Lectin_C"/>
    <property type="match status" value="1"/>
</dbReference>
<feature type="domain" description="C-type lectin" evidence="4">
    <location>
        <begin position="267"/>
        <end position="375"/>
    </location>
</feature>
<dbReference type="SMART" id="SM00034">
    <property type="entry name" value="CLECT"/>
    <property type="match status" value="1"/>
</dbReference>
<dbReference type="InterPro" id="IPR050828">
    <property type="entry name" value="C-type_lectin/matrix_domain"/>
</dbReference>
<dbReference type="InterPro" id="IPR016186">
    <property type="entry name" value="C-type_lectin-like/link_sf"/>
</dbReference>
<feature type="transmembrane region" description="Helical" evidence="3">
    <location>
        <begin position="171"/>
        <end position="193"/>
    </location>
</feature>
<evidence type="ECO:0000256" key="3">
    <source>
        <dbReference type="SAM" id="Phobius"/>
    </source>
</evidence>
<comment type="caution">
    <text evidence="5">The sequence shown here is derived from an EMBL/GenBank/DDBJ whole genome shotgun (WGS) entry which is preliminary data.</text>
</comment>
<dbReference type="GO" id="GO:0005886">
    <property type="term" value="C:plasma membrane"/>
    <property type="evidence" value="ECO:0007669"/>
    <property type="project" value="UniProtKB-SubCell"/>
</dbReference>
<dbReference type="Gene3D" id="3.10.100.10">
    <property type="entry name" value="Mannose-Binding Protein A, subunit A"/>
    <property type="match status" value="1"/>
</dbReference>
<evidence type="ECO:0000313" key="6">
    <source>
        <dbReference type="Proteomes" id="UP001557470"/>
    </source>
</evidence>
<accession>A0ABD0XK40</accession>
<evidence type="ECO:0000259" key="4">
    <source>
        <dbReference type="PROSITE" id="PS50041"/>
    </source>
</evidence>
<keyword evidence="6" id="KW-1185">Reference proteome</keyword>
<dbReference type="PROSITE" id="PS50041">
    <property type="entry name" value="C_TYPE_LECTIN_2"/>
    <property type="match status" value="1"/>
</dbReference>
<reference evidence="5 6" key="1">
    <citation type="submission" date="2024-06" db="EMBL/GenBank/DDBJ databases">
        <authorList>
            <person name="Pan Q."/>
            <person name="Wen M."/>
            <person name="Jouanno E."/>
            <person name="Zahm M."/>
            <person name="Klopp C."/>
            <person name="Cabau C."/>
            <person name="Louis A."/>
            <person name="Berthelot C."/>
            <person name="Parey E."/>
            <person name="Roest Crollius H."/>
            <person name="Montfort J."/>
            <person name="Robinson-Rechavi M."/>
            <person name="Bouchez O."/>
            <person name="Lampietro C."/>
            <person name="Lopez Roques C."/>
            <person name="Donnadieu C."/>
            <person name="Postlethwait J."/>
            <person name="Bobe J."/>
            <person name="Verreycken H."/>
            <person name="Guiguen Y."/>
        </authorList>
    </citation>
    <scope>NUCLEOTIDE SEQUENCE [LARGE SCALE GENOMIC DNA]</scope>
    <source>
        <strain evidence="5">Up_M1</strain>
        <tissue evidence="5">Testis</tissue>
    </source>
</reference>
<name>A0ABD0XK40_UMBPY</name>
<keyword evidence="3" id="KW-0812">Transmembrane</keyword>
<dbReference type="InterPro" id="IPR001304">
    <property type="entry name" value="C-type_lectin-like"/>
</dbReference>
<comment type="subcellular location">
    <subcellularLocation>
        <location evidence="1">Cell membrane</location>
        <topology evidence="1">Single-pass type II membrane protein</topology>
    </subcellularLocation>
</comment>